<organism evidence="1 2">
    <name type="scientific">Peribacillus simplex</name>
    <dbReference type="NCBI Taxonomy" id="1478"/>
    <lineage>
        <taxon>Bacteria</taxon>
        <taxon>Bacillati</taxon>
        <taxon>Bacillota</taxon>
        <taxon>Bacilli</taxon>
        <taxon>Bacillales</taxon>
        <taxon>Bacillaceae</taxon>
        <taxon>Peribacillus</taxon>
    </lineage>
</organism>
<gene>
    <name evidence="1" type="ORF">QUF89_19015</name>
</gene>
<evidence type="ECO:0000313" key="1">
    <source>
        <dbReference type="EMBL" id="MDM5454223.1"/>
    </source>
</evidence>
<protein>
    <submittedName>
        <fullName evidence="1">Uncharacterized protein</fullName>
    </submittedName>
</protein>
<comment type="caution">
    <text evidence="1">The sequence shown here is derived from an EMBL/GenBank/DDBJ whole genome shotgun (WGS) entry which is preliminary data.</text>
</comment>
<dbReference type="AlphaFoldDB" id="A0AAW7IH47"/>
<sequence length="31" mass="3709">MTLSGLYLWWPGIKKLARGFIMRRNANPYVR</sequence>
<dbReference type="EMBL" id="JAUCEY010000008">
    <property type="protein sequence ID" value="MDM5454223.1"/>
    <property type="molecule type" value="Genomic_DNA"/>
</dbReference>
<evidence type="ECO:0000313" key="2">
    <source>
        <dbReference type="Proteomes" id="UP001234602"/>
    </source>
</evidence>
<proteinExistence type="predicted"/>
<reference evidence="1" key="1">
    <citation type="submission" date="2023-06" db="EMBL/GenBank/DDBJ databases">
        <title>Comparative genomics of Bacillaceae isolates and their secondary metabolite potential.</title>
        <authorList>
            <person name="Song L."/>
            <person name="Nielsen L.J."/>
            <person name="Mohite O."/>
            <person name="Xu X."/>
            <person name="Weber T."/>
            <person name="Kovacs A.T."/>
        </authorList>
    </citation>
    <scope>NUCLEOTIDE SEQUENCE</scope>
    <source>
        <strain evidence="1">D8_B_37</strain>
    </source>
</reference>
<name>A0AAW7IH47_9BACI</name>
<dbReference type="Proteomes" id="UP001234602">
    <property type="component" value="Unassembled WGS sequence"/>
</dbReference>
<accession>A0AAW7IH47</accession>